<evidence type="ECO:0000256" key="8">
    <source>
        <dbReference type="ARBA" id="ARBA00023157"/>
    </source>
</evidence>
<accession>A0ABR0CE15</accession>
<proteinExistence type="inferred from homology"/>
<protein>
    <recommendedName>
        <fullName evidence="10">Carboxylic ester hydrolase</fullName>
        <ecNumber evidence="10">3.1.1.-</ecNumber>
    </recommendedName>
</protein>
<keyword evidence="6 10" id="KW-0378">Hydrolase</keyword>
<evidence type="ECO:0000256" key="5">
    <source>
        <dbReference type="ARBA" id="ARBA00022729"/>
    </source>
</evidence>
<dbReference type="InterPro" id="IPR011118">
    <property type="entry name" value="Tannase/feruloyl_esterase"/>
</dbReference>
<dbReference type="PANTHER" id="PTHR33938">
    <property type="entry name" value="FERULOYL ESTERASE B-RELATED"/>
    <property type="match status" value="1"/>
</dbReference>
<evidence type="ECO:0000256" key="9">
    <source>
        <dbReference type="ARBA" id="ARBA00034075"/>
    </source>
</evidence>
<feature type="chain" id="PRO_5044982977" description="Carboxylic ester hydrolase" evidence="10">
    <location>
        <begin position="17"/>
        <end position="558"/>
    </location>
</feature>
<dbReference type="SUPFAM" id="SSF53474">
    <property type="entry name" value="alpha/beta-Hydrolases"/>
    <property type="match status" value="1"/>
</dbReference>
<keyword evidence="7" id="KW-0106">Calcium</keyword>
<keyword evidence="3" id="KW-0624">Polysaccharide degradation</keyword>
<dbReference type="EMBL" id="JAWRVI010000003">
    <property type="protein sequence ID" value="KAK4094362.1"/>
    <property type="molecule type" value="Genomic_DNA"/>
</dbReference>
<organism evidence="11 12">
    <name type="scientific">Purpureocillium lilacinum</name>
    <name type="common">Paecilomyces lilacinus</name>
    <dbReference type="NCBI Taxonomy" id="33203"/>
    <lineage>
        <taxon>Eukaryota</taxon>
        <taxon>Fungi</taxon>
        <taxon>Dikarya</taxon>
        <taxon>Ascomycota</taxon>
        <taxon>Pezizomycotina</taxon>
        <taxon>Sordariomycetes</taxon>
        <taxon>Hypocreomycetidae</taxon>
        <taxon>Hypocreales</taxon>
        <taxon>Ophiocordycipitaceae</taxon>
        <taxon>Purpureocillium</taxon>
    </lineage>
</organism>
<evidence type="ECO:0000256" key="7">
    <source>
        <dbReference type="ARBA" id="ARBA00022837"/>
    </source>
</evidence>
<comment type="caution">
    <text evidence="11">The sequence shown here is derived from an EMBL/GenBank/DDBJ whole genome shotgun (WGS) entry which is preliminary data.</text>
</comment>
<evidence type="ECO:0000256" key="3">
    <source>
        <dbReference type="ARBA" id="ARBA00022651"/>
    </source>
</evidence>
<keyword evidence="5 10" id="KW-0732">Signal</keyword>
<evidence type="ECO:0000256" key="2">
    <source>
        <dbReference type="ARBA" id="ARBA00022487"/>
    </source>
</evidence>
<dbReference type="Pfam" id="PF07519">
    <property type="entry name" value="Tannase"/>
    <property type="match status" value="1"/>
</dbReference>
<dbReference type="EC" id="3.1.1.-" evidence="10"/>
<dbReference type="Proteomes" id="UP001287286">
    <property type="component" value="Unassembled WGS sequence"/>
</dbReference>
<gene>
    <name evidence="11" type="ORF">Purlil1_967</name>
</gene>
<dbReference type="InterPro" id="IPR029058">
    <property type="entry name" value="AB_hydrolase_fold"/>
</dbReference>
<keyword evidence="12" id="KW-1185">Reference proteome</keyword>
<keyword evidence="4" id="KW-0479">Metal-binding</keyword>
<sequence>MAVAVLISAWFSGGWSAWSPLASSHQLLEAWLHADAKTIADSIVNMFQILLSLVWAGAAYGLARPTVQEQCHALRDLGAKSGAIITNTTYVPAASLAVPGSKATNSVPFCRVYGTKPYAGHNAVQFEVWLPDRSQYSDRLLVVGNGGMAGTIDQPSLLSCVNRGFACAGGDSGHRASENNNGSGAPGVFLPYLHDREQTLAWIHNSIAYITPPARSIVESAYAKKPKYAYYQGCSTGGAQGFALAQYHPHLFDGIVAGSPGNWYSHLALSFLWNYVDEKSPPYLPQTALDLITKAAIEQCDGRDGVEDGVIENPLTCDFDVDALRCTGDAPQCLTAEQVSQAKKIYAGPGSSIYPGFSIGSESSWAVQESSLANAFTIPILQNLVFDNLEYNASSFNWAADVALVDRRAGSLIDEISPDLSRFKARGGKLVVTQAWADPYNAALWPIQHREQLQRRMGNVDDWFALFMVPGGGHCGGAPGYPHVPAQWHSLDTLMDWVEGGRRPAQMLSSNPADGSNTTRKLCPWPATAKYIGGDAGQWTSYKSSALGYVYDLNGPVQ</sequence>
<comment type="similarity">
    <text evidence="1 10">Belongs to the tannase family.</text>
</comment>
<feature type="signal peptide" evidence="10">
    <location>
        <begin position="1"/>
        <end position="16"/>
    </location>
</feature>
<evidence type="ECO:0000256" key="4">
    <source>
        <dbReference type="ARBA" id="ARBA00022723"/>
    </source>
</evidence>
<keyword evidence="2" id="KW-0719">Serine esterase</keyword>
<evidence type="ECO:0000256" key="10">
    <source>
        <dbReference type="RuleBase" id="RU361238"/>
    </source>
</evidence>
<keyword evidence="3" id="KW-0119">Carbohydrate metabolism</keyword>
<evidence type="ECO:0000313" key="11">
    <source>
        <dbReference type="EMBL" id="KAK4094362.1"/>
    </source>
</evidence>
<dbReference type="PANTHER" id="PTHR33938:SF15">
    <property type="entry name" value="FERULOYL ESTERASE B-RELATED"/>
    <property type="match status" value="1"/>
</dbReference>
<evidence type="ECO:0000256" key="1">
    <source>
        <dbReference type="ARBA" id="ARBA00006249"/>
    </source>
</evidence>
<keyword evidence="3" id="KW-0858">Xylan degradation</keyword>
<keyword evidence="8" id="KW-1015">Disulfide bond</keyword>
<evidence type="ECO:0000256" key="6">
    <source>
        <dbReference type="ARBA" id="ARBA00022801"/>
    </source>
</evidence>
<name>A0ABR0CE15_PURLI</name>
<evidence type="ECO:0000313" key="12">
    <source>
        <dbReference type="Proteomes" id="UP001287286"/>
    </source>
</evidence>
<reference evidence="11 12" key="1">
    <citation type="journal article" date="2024" name="Microbiol. Resour. Announc.">
        <title>Genome annotations for the ascomycete fungi Trichoderma harzianum, Trichoderma aggressivum, and Purpureocillium lilacinum.</title>
        <authorList>
            <person name="Beijen E.P.W."/>
            <person name="Ohm R.A."/>
        </authorList>
    </citation>
    <scope>NUCLEOTIDE SEQUENCE [LARGE SCALE GENOMIC DNA]</scope>
    <source>
        <strain evidence="11 12">CBS 150709</strain>
    </source>
</reference>
<comment type="catalytic activity">
    <reaction evidence="9">
        <text>feruloyl-polysaccharide + H2O = ferulate + polysaccharide.</text>
        <dbReference type="EC" id="3.1.1.73"/>
    </reaction>
</comment>